<evidence type="ECO:0000256" key="2">
    <source>
        <dbReference type="SAM" id="Phobius"/>
    </source>
</evidence>
<name>A0A5B9PI33_9BACT</name>
<accession>A0A5B9PI33</accession>
<dbReference type="STRING" id="980251.GCA_001642875_05008"/>
<dbReference type="OrthoDB" id="285464at2"/>
<keyword evidence="2" id="KW-0812">Transmembrane</keyword>
<evidence type="ECO:0000256" key="1">
    <source>
        <dbReference type="SAM" id="MobiDB-lite"/>
    </source>
</evidence>
<dbReference type="Proteomes" id="UP000322214">
    <property type="component" value="Chromosome"/>
</dbReference>
<keyword evidence="2" id="KW-1133">Transmembrane helix</keyword>
<dbReference type="EMBL" id="CP042912">
    <property type="protein sequence ID" value="QEG24935.1"/>
    <property type="molecule type" value="Genomic_DNA"/>
</dbReference>
<evidence type="ECO:0000313" key="4">
    <source>
        <dbReference type="Proteomes" id="UP000322214"/>
    </source>
</evidence>
<keyword evidence="2" id="KW-0472">Membrane</keyword>
<sequence>MSERKLIRRNILREQMIRLGRTGKRTIAKGRRVSPYLVHRFGMMACVLLFVCIGVGESSASNNQPAPRCKYSVRDVAFVNVHGKTWQLDLVKPDGVSDVDFQNWNTVLKAKLPTTNLGYAWHESDSAEAIRLVGGDPDLDSTPKMFLTNSQGHVIPVADGGEPFEQRVDRLVHSPVRKKLLHQLSESLCVFMLIRGNDVSKNEAAKETITAAIEQTEKQMWMMDKASDNGPSVVEVDFDDAAEILTLKSIGIDPDADGTFPAVAIMFGQARRLGDLIPHDQIEKQKLVSLASICGSDCECELDREWLYGDQMLHDWPIELERRTEEGLDFDPRSAFVMAEVAQILQKNSGSVSESGLIDLGAGLMIHNLDEPEPEADSDVEPEVNVDADVSETTTDADHAAAKPVADSPIDDSDSEVDTTESSSEMPWFLFGGLALVALVVVVVRMRRDG</sequence>
<gene>
    <name evidence="3" type="ORF">MFFC18_48580</name>
</gene>
<evidence type="ECO:0000313" key="3">
    <source>
        <dbReference type="EMBL" id="QEG24935.1"/>
    </source>
</evidence>
<organism evidence="3 4">
    <name type="scientific">Mariniblastus fucicola</name>
    <dbReference type="NCBI Taxonomy" id="980251"/>
    <lineage>
        <taxon>Bacteria</taxon>
        <taxon>Pseudomonadati</taxon>
        <taxon>Planctomycetota</taxon>
        <taxon>Planctomycetia</taxon>
        <taxon>Pirellulales</taxon>
        <taxon>Pirellulaceae</taxon>
        <taxon>Mariniblastus</taxon>
    </lineage>
</organism>
<dbReference type="RefSeq" id="WP_075082794.1">
    <property type="nucleotide sequence ID" value="NZ_CP042912.1"/>
</dbReference>
<protein>
    <submittedName>
        <fullName evidence="3">Uncharacterized protein</fullName>
    </submittedName>
</protein>
<feature type="transmembrane region" description="Helical" evidence="2">
    <location>
        <begin position="426"/>
        <end position="444"/>
    </location>
</feature>
<reference evidence="3 4" key="1">
    <citation type="submission" date="2019-08" db="EMBL/GenBank/DDBJ databases">
        <title>Deep-cultivation of Planctomycetes and their phenomic and genomic characterization uncovers novel biology.</title>
        <authorList>
            <person name="Wiegand S."/>
            <person name="Jogler M."/>
            <person name="Boedeker C."/>
            <person name="Pinto D."/>
            <person name="Vollmers J."/>
            <person name="Rivas-Marin E."/>
            <person name="Kohn T."/>
            <person name="Peeters S.H."/>
            <person name="Heuer A."/>
            <person name="Rast P."/>
            <person name="Oberbeckmann S."/>
            <person name="Bunk B."/>
            <person name="Jeske O."/>
            <person name="Meyerdierks A."/>
            <person name="Storesund J.E."/>
            <person name="Kallscheuer N."/>
            <person name="Luecker S."/>
            <person name="Lage O.M."/>
            <person name="Pohl T."/>
            <person name="Merkel B.J."/>
            <person name="Hornburger P."/>
            <person name="Mueller R.-W."/>
            <person name="Bruemmer F."/>
            <person name="Labrenz M."/>
            <person name="Spormann A.M."/>
            <person name="Op den Camp H."/>
            <person name="Overmann J."/>
            <person name="Amann R."/>
            <person name="Jetten M.S.M."/>
            <person name="Mascher T."/>
            <person name="Medema M.H."/>
            <person name="Devos D.P."/>
            <person name="Kaster A.-K."/>
            <person name="Ovreas L."/>
            <person name="Rohde M."/>
            <person name="Galperin M.Y."/>
            <person name="Jogler C."/>
        </authorList>
    </citation>
    <scope>NUCLEOTIDE SEQUENCE [LARGE SCALE GENOMIC DNA]</scope>
    <source>
        <strain evidence="3 4">FC18</strain>
    </source>
</reference>
<feature type="region of interest" description="Disordered" evidence="1">
    <location>
        <begin position="392"/>
        <end position="421"/>
    </location>
</feature>
<proteinExistence type="predicted"/>
<feature type="compositionally biased region" description="Acidic residues" evidence="1">
    <location>
        <begin position="409"/>
        <end position="419"/>
    </location>
</feature>
<dbReference type="AlphaFoldDB" id="A0A5B9PI33"/>
<keyword evidence="4" id="KW-1185">Reference proteome</keyword>
<dbReference type="KEGG" id="mff:MFFC18_48580"/>